<evidence type="ECO:0000256" key="9">
    <source>
        <dbReference type="ARBA" id="ARBA00023264"/>
    </source>
</evidence>
<evidence type="ECO:0000313" key="11">
    <source>
        <dbReference type="EMBL" id="PPD58778.1"/>
    </source>
</evidence>
<feature type="transmembrane region" description="Helical" evidence="10">
    <location>
        <begin position="158"/>
        <end position="183"/>
    </location>
</feature>
<dbReference type="GO" id="GO:0008654">
    <property type="term" value="P:phospholipid biosynthetic process"/>
    <property type="evidence" value="ECO:0007669"/>
    <property type="project" value="UniProtKB-UniRule"/>
</dbReference>
<accession>A0A2P5P901</accession>
<gene>
    <name evidence="10" type="primary">plsY</name>
    <name evidence="11" type="ORF">JP09_002595</name>
</gene>
<keyword evidence="1 10" id="KW-1003">Cell membrane</keyword>
<dbReference type="UniPathway" id="UPA00085"/>
<proteinExistence type="inferred from homology"/>
<name>A0A2P5P901_9CHLR</name>
<dbReference type="NCBIfam" id="NF010990">
    <property type="entry name" value="PRK14414.1"/>
    <property type="match status" value="1"/>
</dbReference>
<dbReference type="GO" id="GO:0043772">
    <property type="term" value="F:acyl-phosphate glycerol-3-phosphate acyltransferase activity"/>
    <property type="evidence" value="ECO:0007669"/>
    <property type="project" value="UniProtKB-UniRule"/>
</dbReference>
<dbReference type="InterPro" id="IPR003811">
    <property type="entry name" value="G3P_acylTferase_PlsY"/>
</dbReference>
<keyword evidence="9 10" id="KW-1208">Phospholipid metabolism</keyword>
<keyword evidence="2 10" id="KW-0444">Lipid biosynthesis</keyword>
<evidence type="ECO:0000256" key="3">
    <source>
        <dbReference type="ARBA" id="ARBA00022679"/>
    </source>
</evidence>
<comment type="pathway">
    <text evidence="10">Lipid metabolism; phospholipid metabolism.</text>
</comment>
<evidence type="ECO:0000313" key="12">
    <source>
        <dbReference type="Proteomes" id="UP000235653"/>
    </source>
</evidence>
<feature type="transmembrane region" description="Helical" evidence="10">
    <location>
        <begin position="114"/>
        <end position="138"/>
    </location>
</feature>
<protein>
    <recommendedName>
        <fullName evidence="10">Glycerol-3-phosphate acyltransferase</fullName>
    </recommendedName>
    <alternativeName>
        <fullName evidence="10">Acyl-PO4 G3P acyltransferase</fullName>
    </alternativeName>
    <alternativeName>
        <fullName evidence="10">Acyl-phosphate--glycerol-3-phosphate acyltransferase</fullName>
    </alternativeName>
    <alternativeName>
        <fullName evidence="10">G3P acyltransferase</fullName>
        <shortName evidence="10">GPAT</shortName>
        <ecNumber evidence="10">2.3.1.275</ecNumber>
    </alternativeName>
    <alternativeName>
        <fullName evidence="10">Lysophosphatidic acid synthase</fullName>
        <shortName evidence="10">LPA synthase</shortName>
    </alternativeName>
</protein>
<comment type="catalytic activity">
    <reaction evidence="10">
        <text>an acyl phosphate + sn-glycerol 3-phosphate = a 1-acyl-sn-glycero-3-phosphate + phosphate</text>
        <dbReference type="Rhea" id="RHEA:34075"/>
        <dbReference type="ChEBI" id="CHEBI:43474"/>
        <dbReference type="ChEBI" id="CHEBI:57597"/>
        <dbReference type="ChEBI" id="CHEBI:57970"/>
        <dbReference type="ChEBI" id="CHEBI:59918"/>
        <dbReference type="EC" id="2.3.1.275"/>
    </reaction>
</comment>
<evidence type="ECO:0000256" key="5">
    <source>
        <dbReference type="ARBA" id="ARBA00022989"/>
    </source>
</evidence>
<feature type="transmembrane region" description="Helical" evidence="10">
    <location>
        <begin position="83"/>
        <end position="102"/>
    </location>
</feature>
<dbReference type="Pfam" id="PF02660">
    <property type="entry name" value="G3P_acyltransf"/>
    <property type="match status" value="1"/>
</dbReference>
<evidence type="ECO:0000256" key="8">
    <source>
        <dbReference type="ARBA" id="ARBA00023209"/>
    </source>
</evidence>
<dbReference type="SMART" id="SM01207">
    <property type="entry name" value="G3P_acyltransf"/>
    <property type="match status" value="1"/>
</dbReference>
<keyword evidence="8 10" id="KW-0594">Phospholipid biosynthesis</keyword>
<feature type="transmembrane region" description="Helical" evidence="10">
    <location>
        <begin position="6"/>
        <end position="27"/>
    </location>
</feature>
<evidence type="ECO:0000256" key="6">
    <source>
        <dbReference type="ARBA" id="ARBA00023098"/>
    </source>
</evidence>
<evidence type="ECO:0000256" key="10">
    <source>
        <dbReference type="HAMAP-Rule" id="MF_01043"/>
    </source>
</evidence>
<keyword evidence="6 10" id="KW-0443">Lipid metabolism</keyword>
<dbReference type="PANTHER" id="PTHR30309">
    <property type="entry name" value="INNER MEMBRANE PROTEIN YGIH"/>
    <property type="match status" value="1"/>
</dbReference>
<dbReference type="EMBL" id="JQAN02000006">
    <property type="protein sequence ID" value="PPD58778.1"/>
    <property type="molecule type" value="Genomic_DNA"/>
</dbReference>
<evidence type="ECO:0000256" key="7">
    <source>
        <dbReference type="ARBA" id="ARBA00023136"/>
    </source>
</evidence>
<comment type="function">
    <text evidence="10">Catalyzes the transfer of an acyl group from acyl-phosphate (acyl-PO(4)) to glycerol-3-phosphate (G3P) to form lysophosphatidic acid (LPA). This enzyme utilizes acyl-phosphate as fatty acyl donor, but not acyl-CoA or acyl-ACP.</text>
</comment>
<dbReference type="Proteomes" id="UP000235653">
    <property type="component" value="Unassembled WGS sequence"/>
</dbReference>
<evidence type="ECO:0000256" key="1">
    <source>
        <dbReference type="ARBA" id="ARBA00022475"/>
    </source>
</evidence>
<dbReference type="OrthoDB" id="154729at2"/>
<dbReference type="HAMAP" id="MF_01043">
    <property type="entry name" value="PlsY"/>
    <property type="match status" value="1"/>
</dbReference>
<keyword evidence="3 10" id="KW-0808">Transferase</keyword>
<dbReference type="GO" id="GO:0005886">
    <property type="term" value="C:plasma membrane"/>
    <property type="evidence" value="ECO:0007669"/>
    <property type="project" value="UniProtKB-SubCell"/>
</dbReference>
<reference evidence="11 12" key="1">
    <citation type="journal article" date="2017" name="ISME J.">
        <title>Grape pomace compost harbors organohalide-respiring Dehalogenimonas species with novel reductive dehalogenase genes.</title>
        <authorList>
            <person name="Yang Y."/>
            <person name="Higgins S.A."/>
            <person name="Yan J."/>
            <person name="Simsir B."/>
            <person name="Chourey K."/>
            <person name="Iyer R."/>
            <person name="Hettich R.L."/>
            <person name="Baldwin B."/>
            <person name="Ogles D.M."/>
            <person name="Loffler F.E."/>
        </authorList>
    </citation>
    <scope>NUCLEOTIDE SEQUENCE [LARGE SCALE GENOMIC DNA]</scope>
    <source>
        <strain evidence="11 12">GP</strain>
    </source>
</reference>
<organism evidence="11 12">
    <name type="scientific">Dehalogenimonas etheniformans</name>
    <dbReference type="NCBI Taxonomy" id="1536648"/>
    <lineage>
        <taxon>Bacteria</taxon>
        <taxon>Bacillati</taxon>
        <taxon>Chloroflexota</taxon>
        <taxon>Dehalococcoidia</taxon>
        <taxon>Dehalococcoidales</taxon>
        <taxon>Dehalococcoidaceae</taxon>
        <taxon>Dehalogenimonas</taxon>
    </lineage>
</organism>
<dbReference type="AlphaFoldDB" id="A0A2P5P901"/>
<keyword evidence="5 10" id="KW-1133">Transmembrane helix</keyword>
<evidence type="ECO:0000256" key="2">
    <source>
        <dbReference type="ARBA" id="ARBA00022516"/>
    </source>
</evidence>
<comment type="similarity">
    <text evidence="10">Belongs to the PlsY family.</text>
</comment>
<dbReference type="EC" id="2.3.1.275" evidence="10"/>
<feature type="transmembrane region" description="Helical" evidence="10">
    <location>
        <begin position="48"/>
        <end position="77"/>
    </location>
</feature>
<comment type="subunit">
    <text evidence="10">Probably interacts with PlsX.</text>
</comment>
<keyword evidence="4 10" id="KW-0812">Transmembrane</keyword>
<comment type="subcellular location">
    <subcellularLocation>
        <location evidence="10">Cell membrane</location>
        <topology evidence="10">Multi-pass membrane protein</topology>
    </subcellularLocation>
</comment>
<dbReference type="RefSeq" id="WP_102330262.1">
    <property type="nucleotide sequence ID" value="NZ_CP058566.2"/>
</dbReference>
<comment type="caution">
    <text evidence="11">The sequence shown here is derived from an EMBL/GenBank/DDBJ whole genome shotgun (WGS) entry which is preliminary data.</text>
</comment>
<dbReference type="PANTHER" id="PTHR30309:SF0">
    <property type="entry name" value="GLYCEROL-3-PHOSPHATE ACYLTRANSFERASE-RELATED"/>
    <property type="match status" value="1"/>
</dbReference>
<keyword evidence="12" id="KW-1185">Reference proteome</keyword>
<sequence>MNDTIAILAALAAGYLVGSVPLAYLMGRWIKHLDIRQVGSKNMGTMNTFYEVGFLPGLLVMTFDIGKGAVAVAIARALDAPQVIELLAGMVAVIGHVLPVWLKFKGGKGGATCIGVLAFLMPWGIPIYAAAFGLFLLITKFPTFSYSAAFVVFPLVGWFIYHSWAFVIYPAMLLAIPGFQYLVRVKQIGQKSTSLKDAVFRKSLRDRR</sequence>
<keyword evidence="7 10" id="KW-0472">Membrane</keyword>
<evidence type="ECO:0000256" key="4">
    <source>
        <dbReference type="ARBA" id="ARBA00022692"/>
    </source>
</evidence>